<dbReference type="Pfam" id="PF00337">
    <property type="entry name" value="Gal-bind_lectin"/>
    <property type="match status" value="2"/>
</dbReference>
<keyword evidence="3" id="KW-0812">Transmembrane</keyword>
<feature type="transmembrane region" description="Helical" evidence="3">
    <location>
        <begin position="373"/>
        <end position="395"/>
    </location>
</feature>
<dbReference type="InterPro" id="IPR001079">
    <property type="entry name" value="Galectin_CRD"/>
</dbReference>
<dbReference type="PANTHER" id="PTHR11346">
    <property type="entry name" value="GALECTIN"/>
    <property type="match status" value="1"/>
</dbReference>
<sequence>MKNILVLLTFHACQGLLLYNPQIPFVTMLDNGLSVGDKITITGRTLPEAYSFAINLHHKWTHDREMILFHFNPRFYESNVVYDTYIDEGGWISFGSKSFGISFTKGNNFTVEILCQEDQFNVTVDGDPFLEYKYKLPLKIADMLEIKGERDRDVEIFSLDWELFNSSGFATMKILLVLLTFHACHSMQINNPKIPFVTKLANKLTVGTKITVTGRTLPHVYRFAINIRQGWKEVGGINLFHFNPRLDGPNVITGTHIEGVGWINFGHHEFPYGSHFQKGNNFTVEIECQKEQFSVKLDGDHFLVYKYMLPVEVADVLEIKTVRNQDIEIFSVSVSSSSMVDIMDFSGTVRKDLNFDDTDTPGNNVLCDSSSPFLIAFLILFVLLSIIFFVIILWLTGWLDVCRPK</sequence>
<accession>A0ABP1PIV3</accession>
<protein>
    <recommendedName>
        <fullName evidence="2">Galectin</fullName>
    </recommendedName>
</protein>
<dbReference type="EMBL" id="CAXLJM020000001">
    <property type="protein sequence ID" value="CAL8068476.1"/>
    <property type="molecule type" value="Genomic_DNA"/>
</dbReference>
<feature type="domain" description="Galectin" evidence="5">
    <location>
        <begin position="196"/>
        <end position="335"/>
    </location>
</feature>
<keyword evidence="3" id="KW-1133">Transmembrane helix</keyword>
<evidence type="ECO:0000256" key="1">
    <source>
        <dbReference type="ARBA" id="ARBA00022734"/>
    </source>
</evidence>
<dbReference type="SUPFAM" id="SSF49899">
    <property type="entry name" value="Concanavalin A-like lectins/glucanases"/>
    <property type="match status" value="2"/>
</dbReference>
<dbReference type="InterPro" id="IPR044156">
    <property type="entry name" value="Galectin-like"/>
</dbReference>
<reference evidence="6 7" key="1">
    <citation type="submission" date="2024-08" db="EMBL/GenBank/DDBJ databases">
        <authorList>
            <person name="Cucini C."/>
            <person name="Frati F."/>
        </authorList>
    </citation>
    <scope>NUCLEOTIDE SEQUENCE [LARGE SCALE GENOMIC DNA]</scope>
</reference>
<dbReference type="PROSITE" id="PS51304">
    <property type="entry name" value="GALECTIN"/>
    <property type="match status" value="2"/>
</dbReference>
<evidence type="ECO:0000313" key="6">
    <source>
        <dbReference type="EMBL" id="CAL8068476.1"/>
    </source>
</evidence>
<keyword evidence="1 2" id="KW-0430">Lectin</keyword>
<dbReference type="Gene3D" id="2.60.120.200">
    <property type="match status" value="2"/>
</dbReference>
<dbReference type="CDD" id="cd00070">
    <property type="entry name" value="GLECT"/>
    <property type="match status" value="2"/>
</dbReference>
<keyword evidence="7" id="KW-1185">Reference proteome</keyword>
<evidence type="ECO:0000256" key="4">
    <source>
        <dbReference type="SAM" id="SignalP"/>
    </source>
</evidence>
<organism evidence="6 7">
    <name type="scientific">Orchesella dallaii</name>
    <dbReference type="NCBI Taxonomy" id="48710"/>
    <lineage>
        <taxon>Eukaryota</taxon>
        <taxon>Metazoa</taxon>
        <taxon>Ecdysozoa</taxon>
        <taxon>Arthropoda</taxon>
        <taxon>Hexapoda</taxon>
        <taxon>Collembola</taxon>
        <taxon>Entomobryomorpha</taxon>
        <taxon>Entomobryoidea</taxon>
        <taxon>Orchesellidae</taxon>
        <taxon>Orchesellinae</taxon>
        <taxon>Orchesella</taxon>
    </lineage>
</organism>
<gene>
    <name evidence="6" type="ORF">ODALV1_LOCUS290</name>
</gene>
<feature type="domain" description="Galectin" evidence="5">
    <location>
        <begin position="25"/>
        <end position="162"/>
    </location>
</feature>
<evidence type="ECO:0000256" key="2">
    <source>
        <dbReference type="RuleBase" id="RU102079"/>
    </source>
</evidence>
<dbReference type="SMART" id="SM00908">
    <property type="entry name" value="Gal-bind_lectin"/>
    <property type="match status" value="2"/>
</dbReference>
<name>A0ABP1PIV3_9HEXA</name>
<dbReference type="InterPro" id="IPR013320">
    <property type="entry name" value="ConA-like_dom_sf"/>
</dbReference>
<keyword evidence="3" id="KW-0472">Membrane</keyword>
<evidence type="ECO:0000313" key="7">
    <source>
        <dbReference type="Proteomes" id="UP001642540"/>
    </source>
</evidence>
<evidence type="ECO:0000256" key="3">
    <source>
        <dbReference type="SAM" id="Phobius"/>
    </source>
</evidence>
<feature type="signal peptide" evidence="4">
    <location>
        <begin position="1"/>
        <end position="15"/>
    </location>
</feature>
<dbReference type="Proteomes" id="UP001642540">
    <property type="component" value="Unassembled WGS sequence"/>
</dbReference>
<evidence type="ECO:0000259" key="5">
    <source>
        <dbReference type="PROSITE" id="PS51304"/>
    </source>
</evidence>
<dbReference type="SMART" id="SM00276">
    <property type="entry name" value="GLECT"/>
    <property type="match status" value="2"/>
</dbReference>
<dbReference type="PANTHER" id="PTHR11346:SF147">
    <property type="entry name" value="GALECTIN"/>
    <property type="match status" value="1"/>
</dbReference>
<comment type="caution">
    <text evidence="6">The sequence shown here is derived from an EMBL/GenBank/DDBJ whole genome shotgun (WGS) entry which is preliminary data.</text>
</comment>
<feature type="chain" id="PRO_5045039761" description="Galectin" evidence="4">
    <location>
        <begin position="16"/>
        <end position="405"/>
    </location>
</feature>
<keyword evidence="4" id="KW-0732">Signal</keyword>
<proteinExistence type="predicted"/>